<dbReference type="EMBL" id="JBCEWA010000001">
    <property type="protein sequence ID" value="MEL5986905.1"/>
    <property type="molecule type" value="Genomic_DNA"/>
</dbReference>
<feature type="transmembrane region" description="Helical" evidence="6">
    <location>
        <begin position="212"/>
        <end position="236"/>
    </location>
</feature>
<feature type="transmembrane region" description="Helical" evidence="6">
    <location>
        <begin position="248"/>
        <end position="267"/>
    </location>
</feature>
<evidence type="ECO:0000256" key="3">
    <source>
        <dbReference type="ARBA" id="ARBA00022692"/>
    </source>
</evidence>
<feature type="transmembrane region" description="Helical" evidence="6">
    <location>
        <begin position="74"/>
        <end position="93"/>
    </location>
</feature>
<keyword evidence="5 6" id="KW-0472">Membrane</keyword>
<reference evidence="8 9" key="1">
    <citation type="submission" date="2024-04" db="EMBL/GenBank/DDBJ databases">
        <authorList>
            <person name="Wu Y.S."/>
            <person name="Zhang L."/>
        </authorList>
    </citation>
    <scope>NUCLEOTIDE SEQUENCE [LARGE SCALE GENOMIC DNA]</scope>
    <source>
        <strain evidence="8 9">KG-01</strain>
    </source>
</reference>
<proteinExistence type="predicted"/>
<dbReference type="InterPro" id="IPR020846">
    <property type="entry name" value="MFS_dom"/>
</dbReference>
<dbReference type="Pfam" id="PF07690">
    <property type="entry name" value="MFS_1"/>
    <property type="match status" value="1"/>
</dbReference>
<protein>
    <submittedName>
        <fullName evidence="8">MFS transporter</fullName>
    </submittedName>
</protein>
<feature type="transmembrane region" description="Helical" evidence="6">
    <location>
        <begin position="42"/>
        <end position="62"/>
    </location>
</feature>
<sequence length="406" mass="43756">MEKKVKLALALLMFNMFISMSGIGLIIPIMPHYLQGFGGQGAVLGFLIASIALAQFIFSPLAGSLSDRFGRKKLIVIGLLINGTFMTLFGVASHLYELYIFRFLTGVGSAFITPPIMAYVADITTGKQRGKAMGLIGAAISLGFTIGPGLGGLLSNINLHFPFYFAGAAAILAGILTMFLLPATKPVVAKGAKSTGSGNILKDMKTSFTTPYFVLLLVVFIFTFGIANFQSSMSLFLTYKFDFTPNQIAIVLTVGGFIGVIVQGLLLDKLFKRFGEMRIILFSLVIASIFTVCMIYISGFFLILVVATIFQTAAILIRPAVNTLISYAAGKEQGFASGMNNSYMSLGNMIGPAIAGTLFDINMSIPFIVGGAVLMICFVITYVWQKRNPIQRPVHQQPNIDLDTKA</sequence>
<dbReference type="SUPFAM" id="SSF103473">
    <property type="entry name" value="MFS general substrate transporter"/>
    <property type="match status" value="1"/>
</dbReference>
<evidence type="ECO:0000256" key="6">
    <source>
        <dbReference type="SAM" id="Phobius"/>
    </source>
</evidence>
<feature type="transmembrane region" description="Helical" evidence="6">
    <location>
        <begin position="99"/>
        <end position="120"/>
    </location>
</feature>
<dbReference type="InterPro" id="IPR036259">
    <property type="entry name" value="MFS_trans_sf"/>
</dbReference>
<dbReference type="PROSITE" id="PS50850">
    <property type="entry name" value="MFS"/>
    <property type="match status" value="1"/>
</dbReference>
<keyword evidence="9" id="KW-1185">Reference proteome</keyword>
<name>A0ABU9LIH6_9BACL</name>
<evidence type="ECO:0000313" key="8">
    <source>
        <dbReference type="EMBL" id="MEL5986905.1"/>
    </source>
</evidence>
<evidence type="ECO:0000256" key="2">
    <source>
        <dbReference type="ARBA" id="ARBA00022448"/>
    </source>
</evidence>
<accession>A0ABU9LIH6</accession>
<dbReference type="PRINTS" id="PR01035">
    <property type="entry name" value="TCRTETA"/>
</dbReference>
<dbReference type="InterPro" id="IPR011701">
    <property type="entry name" value="MFS"/>
</dbReference>
<feature type="transmembrane region" description="Helical" evidence="6">
    <location>
        <begin position="132"/>
        <end position="155"/>
    </location>
</feature>
<gene>
    <name evidence="8" type="ORF">AAF454_00550</name>
</gene>
<feature type="transmembrane region" description="Helical" evidence="6">
    <location>
        <begin position="365"/>
        <end position="384"/>
    </location>
</feature>
<dbReference type="PANTHER" id="PTHR23504">
    <property type="entry name" value="MAJOR FACILITATOR SUPERFAMILY DOMAIN-CONTAINING PROTEIN 10"/>
    <property type="match status" value="1"/>
</dbReference>
<keyword evidence="3 6" id="KW-0812">Transmembrane</keyword>
<organism evidence="8 9">
    <name type="scientific">Kurthia gibsonii</name>
    <dbReference type="NCBI Taxonomy" id="33946"/>
    <lineage>
        <taxon>Bacteria</taxon>
        <taxon>Bacillati</taxon>
        <taxon>Bacillota</taxon>
        <taxon>Bacilli</taxon>
        <taxon>Bacillales</taxon>
        <taxon>Caryophanaceae</taxon>
        <taxon>Kurthia</taxon>
    </lineage>
</organism>
<feature type="domain" description="Major facilitator superfamily (MFS) profile" evidence="7">
    <location>
        <begin position="8"/>
        <end position="389"/>
    </location>
</feature>
<evidence type="ECO:0000259" key="7">
    <source>
        <dbReference type="PROSITE" id="PS50850"/>
    </source>
</evidence>
<feature type="transmembrane region" description="Helical" evidence="6">
    <location>
        <begin position="7"/>
        <end position="30"/>
    </location>
</feature>
<feature type="transmembrane region" description="Helical" evidence="6">
    <location>
        <begin position="279"/>
        <end position="303"/>
    </location>
</feature>
<feature type="transmembrane region" description="Helical" evidence="6">
    <location>
        <begin position="161"/>
        <end position="181"/>
    </location>
</feature>
<evidence type="ECO:0000313" key="9">
    <source>
        <dbReference type="Proteomes" id="UP001398420"/>
    </source>
</evidence>
<dbReference type="Gene3D" id="1.20.1250.20">
    <property type="entry name" value="MFS general substrate transporter like domains"/>
    <property type="match status" value="1"/>
</dbReference>
<comment type="subcellular location">
    <subcellularLocation>
        <location evidence="1">Cell membrane</location>
        <topology evidence="1">Multi-pass membrane protein</topology>
    </subcellularLocation>
</comment>
<evidence type="ECO:0000256" key="1">
    <source>
        <dbReference type="ARBA" id="ARBA00004651"/>
    </source>
</evidence>
<dbReference type="PANTHER" id="PTHR23504:SF115">
    <property type="entry name" value="MULTIDRUG RESISTANCE PROTEIN 2"/>
    <property type="match status" value="1"/>
</dbReference>
<dbReference type="Proteomes" id="UP001398420">
    <property type="component" value="Unassembled WGS sequence"/>
</dbReference>
<dbReference type="InterPro" id="IPR001958">
    <property type="entry name" value="Tet-R_TetA/multi-R_MdtG-like"/>
</dbReference>
<comment type="caution">
    <text evidence="8">The sequence shown here is derived from an EMBL/GenBank/DDBJ whole genome shotgun (WGS) entry which is preliminary data.</text>
</comment>
<dbReference type="CDD" id="cd17325">
    <property type="entry name" value="MFS_MdtG_SLC18_like"/>
    <property type="match status" value="1"/>
</dbReference>
<keyword evidence="4 6" id="KW-1133">Transmembrane helix</keyword>
<dbReference type="RefSeq" id="WP_068455247.1">
    <property type="nucleotide sequence ID" value="NZ_CP147847.1"/>
</dbReference>
<keyword evidence="2" id="KW-0813">Transport</keyword>
<evidence type="ECO:0000256" key="4">
    <source>
        <dbReference type="ARBA" id="ARBA00022989"/>
    </source>
</evidence>
<evidence type="ECO:0000256" key="5">
    <source>
        <dbReference type="ARBA" id="ARBA00023136"/>
    </source>
</evidence>